<keyword evidence="1" id="KW-0732">Signal</keyword>
<sequence length="127" mass="14812">MPRLNKTMKIHPKLIFATCLILSAPHLPAKAQKPNLTGSQILPYIIDNLNSTNSVIRVRCLTRDRETRNFIRDRLLQTPNYITIEVEGSCRNVKIRLPNNSYTDYEPLHGDYWLYREGSGWNWLKSN</sequence>
<keyword evidence="3" id="KW-1185">Reference proteome</keyword>
<reference evidence="2" key="1">
    <citation type="submission" date="2018-12" db="EMBL/GenBank/DDBJ databases">
        <authorList>
            <person name="Will S."/>
            <person name="Neumann-Schaal M."/>
            <person name="Henke P."/>
        </authorList>
    </citation>
    <scope>NUCLEOTIDE SEQUENCE</scope>
    <source>
        <strain evidence="2">PCC 7102</strain>
    </source>
</reference>
<gene>
    <name evidence="2" type="ORF">DSM106972_020970</name>
</gene>
<feature type="signal peptide" evidence="1">
    <location>
        <begin position="1"/>
        <end position="31"/>
    </location>
</feature>
<dbReference type="AlphaFoldDB" id="A0A433VP12"/>
<comment type="caution">
    <text evidence="2">The sequence shown here is derived from an EMBL/GenBank/DDBJ whole genome shotgun (WGS) entry which is preliminary data.</text>
</comment>
<evidence type="ECO:0000313" key="3">
    <source>
        <dbReference type="Proteomes" id="UP000271624"/>
    </source>
</evidence>
<accession>A0A433VP12</accession>
<evidence type="ECO:0000313" key="2">
    <source>
        <dbReference type="EMBL" id="RUT07837.1"/>
    </source>
</evidence>
<feature type="chain" id="PRO_5030092577" evidence="1">
    <location>
        <begin position="32"/>
        <end position="127"/>
    </location>
</feature>
<reference evidence="2" key="2">
    <citation type="journal article" date="2019" name="Genome Biol. Evol.">
        <title>Day and night: Metabolic profiles and evolutionary relationships of six axenic non-marine cyanobacteria.</title>
        <authorList>
            <person name="Will S.E."/>
            <person name="Henke P."/>
            <person name="Boedeker C."/>
            <person name="Huang S."/>
            <person name="Brinkmann H."/>
            <person name="Rohde M."/>
            <person name="Jarek M."/>
            <person name="Friedl T."/>
            <person name="Seufert S."/>
            <person name="Schumacher M."/>
            <person name="Overmann J."/>
            <person name="Neumann-Schaal M."/>
            <person name="Petersen J."/>
        </authorList>
    </citation>
    <scope>NUCLEOTIDE SEQUENCE [LARGE SCALE GENOMIC DNA]</scope>
    <source>
        <strain evidence="2">PCC 7102</strain>
    </source>
</reference>
<dbReference type="EMBL" id="RSCL01000004">
    <property type="protein sequence ID" value="RUT07837.1"/>
    <property type="molecule type" value="Genomic_DNA"/>
</dbReference>
<evidence type="ECO:0000256" key="1">
    <source>
        <dbReference type="SAM" id="SignalP"/>
    </source>
</evidence>
<organism evidence="2 3">
    <name type="scientific">Dulcicalothrix desertica PCC 7102</name>
    <dbReference type="NCBI Taxonomy" id="232991"/>
    <lineage>
        <taxon>Bacteria</taxon>
        <taxon>Bacillati</taxon>
        <taxon>Cyanobacteriota</taxon>
        <taxon>Cyanophyceae</taxon>
        <taxon>Nostocales</taxon>
        <taxon>Calotrichaceae</taxon>
        <taxon>Dulcicalothrix</taxon>
    </lineage>
</organism>
<name>A0A433VP12_9CYAN</name>
<proteinExistence type="predicted"/>
<dbReference type="Proteomes" id="UP000271624">
    <property type="component" value="Unassembled WGS sequence"/>
</dbReference>
<protein>
    <submittedName>
        <fullName evidence="2">Uncharacterized protein</fullName>
    </submittedName>
</protein>